<dbReference type="AlphaFoldDB" id="A0AAV3R9H6"/>
<gene>
    <name evidence="9" type="ORF">LIER_25715</name>
</gene>
<feature type="region of interest" description="Disordered" evidence="7">
    <location>
        <begin position="210"/>
        <end position="231"/>
    </location>
</feature>
<dbReference type="InterPro" id="IPR036955">
    <property type="entry name" value="AP2/ERF_dom_sf"/>
</dbReference>
<dbReference type="SUPFAM" id="SSF54171">
    <property type="entry name" value="DNA-binding domain"/>
    <property type="match status" value="1"/>
</dbReference>
<evidence type="ECO:0000256" key="2">
    <source>
        <dbReference type="ARBA" id="ARBA00022745"/>
    </source>
</evidence>
<dbReference type="Proteomes" id="UP001454036">
    <property type="component" value="Unassembled WGS sequence"/>
</dbReference>
<sequence length="386" mass="43021">MWLRNNNKTTICDVQESIQVKRHSLFHKHKDLSCSNVCDAQTSSKKFVGVSKKGTGYGARIHNPVSRKYQRLGVFKSAEEASMAYLAKKVEFQKLVKGKKGIQGVVCDEKIKKVVDQRSSGKARISKGEKNCDMLEKKMVGVNKQKNGKYNARMKHPISKKGIWLGTFDSAEEAAMVYLAKKKELEKVTQSNEEGVEWIVCNKKVIKKSSDQLDPSSEGSNHHVPCSDNQDCSMEIEPNDSLNGESASGMENLPIQNNVELEKELLATEGMEWGVTKDNEIRRNTDQLGAIFEQNNNEPCSNNQDSSMPIEPNDSFDGESASRMENIAQIQKNEGSAGYEFSTDSSVWSGSGTEILLRTESGIPIMDSHGFLLGEWSWIDNLSLPK</sequence>
<name>A0AAV3R9H6_LITER</name>
<protein>
    <recommendedName>
        <fullName evidence="8">AP2/ERF domain-containing protein</fullName>
    </recommendedName>
</protein>
<dbReference type="EMBL" id="BAABME010007806">
    <property type="protein sequence ID" value="GAA0171755.1"/>
    <property type="molecule type" value="Genomic_DNA"/>
</dbReference>
<evidence type="ECO:0000256" key="6">
    <source>
        <dbReference type="ARBA" id="ARBA00023242"/>
    </source>
</evidence>
<feature type="domain" description="AP2/ERF" evidence="8">
    <location>
        <begin position="138"/>
        <end position="197"/>
    </location>
</feature>
<dbReference type="Gene3D" id="3.30.730.10">
    <property type="entry name" value="AP2/ERF domain"/>
    <property type="match status" value="1"/>
</dbReference>
<evidence type="ECO:0000256" key="1">
    <source>
        <dbReference type="ARBA" id="ARBA00004123"/>
    </source>
</evidence>
<accession>A0AAV3R9H6</accession>
<keyword evidence="2" id="KW-0936">Ethylene signaling pathway</keyword>
<evidence type="ECO:0000259" key="8">
    <source>
        <dbReference type="PROSITE" id="PS51032"/>
    </source>
</evidence>
<dbReference type="PROSITE" id="PS51032">
    <property type="entry name" value="AP2_ERF"/>
    <property type="match status" value="1"/>
</dbReference>
<organism evidence="9 10">
    <name type="scientific">Lithospermum erythrorhizon</name>
    <name type="common">Purple gromwell</name>
    <name type="synonym">Lithospermum officinale var. erythrorhizon</name>
    <dbReference type="NCBI Taxonomy" id="34254"/>
    <lineage>
        <taxon>Eukaryota</taxon>
        <taxon>Viridiplantae</taxon>
        <taxon>Streptophyta</taxon>
        <taxon>Embryophyta</taxon>
        <taxon>Tracheophyta</taxon>
        <taxon>Spermatophyta</taxon>
        <taxon>Magnoliopsida</taxon>
        <taxon>eudicotyledons</taxon>
        <taxon>Gunneridae</taxon>
        <taxon>Pentapetalae</taxon>
        <taxon>asterids</taxon>
        <taxon>lamiids</taxon>
        <taxon>Boraginales</taxon>
        <taxon>Boraginaceae</taxon>
        <taxon>Boraginoideae</taxon>
        <taxon>Lithospermeae</taxon>
        <taxon>Lithospermum</taxon>
    </lineage>
</organism>
<dbReference type="InterPro" id="IPR001471">
    <property type="entry name" value="AP2/ERF_dom"/>
</dbReference>
<dbReference type="GO" id="GO:0003700">
    <property type="term" value="F:DNA-binding transcription factor activity"/>
    <property type="evidence" value="ECO:0007669"/>
    <property type="project" value="InterPro"/>
</dbReference>
<dbReference type="GO" id="GO:0009873">
    <property type="term" value="P:ethylene-activated signaling pathway"/>
    <property type="evidence" value="ECO:0007669"/>
    <property type="project" value="UniProtKB-KW"/>
</dbReference>
<proteinExistence type="predicted"/>
<evidence type="ECO:0000256" key="4">
    <source>
        <dbReference type="ARBA" id="ARBA00023125"/>
    </source>
</evidence>
<evidence type="ECO:0000256" key="7">
    <source>
        <dbReference type="SAM" id="MobiDB-lite"/>
    </source>
</evidence>
<dbReference type="CDD" id="cd00018">
    <property type="entry name" value="AP2"/>
    <property type="match status" value="1"/>
</dbReference>
<dbReference type="PANTHER" id="PTHR31677">
    <property type="entry name" value="AP2 DOMAIN CLASS TRANSCRIPTION FACTOR"/>
    <property type="match status" value="1"/>
</dbReference>
<evidence type="ECO:0000256" key="3">
    <source>
        <dbReference type="ARBA" id="ARBA00023015"/>
    </source>
</evidence>
<dbReference type="InterPro" id="IPR016177">
    <property type="entry name" value="DNA-bd_dom_sf"/>
</dbReference>
<evidence type="ECO:0000256" key="5">
    <source>
        <dbReference type="ARBA" id="ARBA00023163"/>
    </source>
</evidence>
<keyword evidence="10" id="KW-1185">Reference proteome</keyword>
<keyword evidence="4" id="KW-0238">DNA-binding</keyword>
<comment type="subcellular location">
    <subcellularLocation>
        <location evidence="1">Nucleus</location>
    </subcellularLocation>
</comment>
<dbReference type="SMART" id="SM00380">
    <property type="entry name" value="AP2"/>
    <property type="match status" value="1"/>
</dbReference>
<reference evidence="9 10" key="1">
    <citation type="submission" date="2024-01" db="EMBL/GenBank/DDBJ databases">
        <title>The complete chloroplast genome sequence of Lithospermum erythrorhizon: insights into the phylogenetic relationship among Boraginaceae species and the maternal lineages of purple gromwells.</title>
        <authorList>
            <person name="Okada T."/>
            <person name="Watanabe K."/>
        </authorList>
    </citation>
    <scope>NUCLEOTIDE SEQUENCE [LARGE SCALE GENOMIC DNA]</scope>
</reference>
<keyword evidence="3" id="KW-0805">Transcription regulation</keyword>
<keyword evidence="6" id="KW-0539">Nucleus</keyword>
<keyword evidence="5" id="KW-0804">Transcription</keyword>
<evidence type="ECO:0000313" key="10">
    <source>
        <dbReference type="Proteomes" id="UP001454036"/>
    </source>
</evidence>
<dbReference type="GO" id="GO:0003677">
    <property type="term" value="F:DNA binding"/>
    <property type="evidence" value="ECO:0007669"/>
    <property type="project" value="UniProtKB-KW"/>
</dbReference>
<dbReference type="GO" id="GO:0005634">
    <property type="term" value="C:nucleus"/>
    <property type="evidence" value="ECO:0007669"/>
    <property type="project" value="UniProtKB-SubCell"/>
</dbReference>
<dbReference type="PANTHER" id="PTHR31677:SF222">
    <property type="entry name" value="AP2_ERF DOMAIN-CONTAINING TRANSCRIPTION FACTOR"/>
    <property type="match status" value="1"/>
</dbReference>
<comment type="caution">
    <text evidence="9">The sequence shown here is derived from an EMBL/GenBank/DDBJ whole genome shotgun (WGS) entry which is preliminary data.</text>
</comment>
<evidence type="ECO:0000313" key="9">
    <source>
        <dbReference type="EMBL" id="GAA0171755.1"/>
    </source>
</evidence>